<dbReference type="Proteomes" id="UP001415857">
    <property type="component" value="Unassembled WGS sequence"/>
</dbReference>
<evidence type="ECO:0000313" key="2">
    <source>
        <dbReference type="Proteomes" id="UP001415857"/>
    </source>
</evidence>
<keyword evidence="2" id="KW-1185">Reference proteome</keyword>
<dbReference type="PANTHER" id="PTHR38225:SF4">
    <property type="entry name" value="PROTEIN, PUTATIVE-RELATED"/>
    <property type="match status" value="1"/>
</dbReference>
<protein>
    <submittedName>
        <fullName evidence="1">Uncharacterized protein</fullName>
    </submittedName>
</protein>
<dbReference type="PANTHER" id="PTHR38225">
    <property type="entry name" value="PROTEIN, PUTATIVE-RELATED"/>
    <property type="match status" value="1"/>
</dbReference>
<dbReference type="AlphaFoldDB" id="A0AAP0NEZ6"/>
<organism evidence="1 2">
    <name type="scientific">Liquidambar formosana</name>
    <name type="common">Formosan gum</name>
    <dbReference type="NCBI Taxonomy" id="63359"/>
    <lineage>
        <taxon>Eukaryota</taxon>
        <taxon>Viridiplantae</taxon>
        <taxon>Streptophyta</taxon>
        <taxon>Embryophyta</taxon>
        <taxon>Tracheophyta</taxon>
        <taxon>Spermatophyta</taxon>
        <taxon>Magnoliopsida</taxon>
        <taxon>eudicotyledons</taxon>
        <taxon>Gunneridae</taxon>
        <taxon>Pentapetalae</taxon>
        <taxon>Saxifragales</taxon>
        <taxon>Altingiaceae</taxon>
        <taxon>Liquidambar</taxon>
    </lineage>
</organism>
<gene>
    <name evidence="1" type="ORF">L1049_002113</name>
</gene>
<accession>A0AAP0NEZ6</accession>
<sequence length="106" mass="12387">MASSLPSFSALVKPPLKCNTRRSLQVRAQGFRDEGRSSNIVDANLCVLRERIDVMRIKERLERCCSAAYGWNYAPGYNYKLKKDRELSQFFELVSLACWYCWPNHY</sequence>
<evidence type="ECO:0000313" key="1">
    <source>
        <dbReference type="EMBL" id="KAK9271750.1"/>
    </source>
</evidence>
<reference evidence="1 2" key="1">
    <citation type="journal article" date="2024" name="Plant J.">
        <title>Genome sequences and population genomics reveal climatic adaptation and genomic divergence between two closely related sweetgum species.</title>
        <authorList>
            <person name="Xu W.Q."/>
            <person name="Ren C.Q."/>
            <person name="Zhang X.Y."/>
            <person name="Comes H.P."/>
            <person name="Liu X.H."/>
            <person name="Li Y.G."/>
            <person name="Kettle C.J."/>
            <person name="Jalonen R."/>
            <person name="Gaisberger H."/>
            <person name="Ma Y.Z."/>
            <person name="Qiu Y.X."/>
        </authorList>
    </citation>
    <scope>NUCLEOTIDE SEQUENCE [LARGE SCALE GENOMIC DNA]</scope>
    <source>
        <strain evidence="1">Hangzhou</strain>
    </source>
</reference>
<comment type="caution">
    <text evidence="1">The sequence shown here is derived from an EMBL/GenBank/DDBJ whole genome shotgun (WGS) entry which is preliminary data.</text>
</comment>
<name>A0AAP0NEZ6_LIQFO</name>
<proteinExistence type="predicted"/>
<dbReference type="EMBL" id="JBBPBK010000013">
    <property type="protein sequence ID" value="KAK9271750.1"/>
    <property type="molecule type" value="Genomic_DNA"/>
</dbReference>